<accession>A0A6A3AF74</accession>
<keyword evidence="5" id="KW-0418">Kinase</keyword>
<comment type="caution">
    <text evidence="5">The sequence shown here is derived from an EMBL/GenBank/DDBJ whole genome shotgun (WGS) entry which is preliminary data.</text>
</comment>
<proteinExistence type="predicted"/>
<evidence type="ECO:0000256" key="3">
    <source>
        <dbReference type="ARBA" id="ARBA00023180"/>
    </source>
</evidence>
<keyword evidence="2" id="KW-1015">Disulfide bond</keyword>
<dbReference type="PROSITE" id="PS50927">
    <property type="entry name" value="BULB_LECTIN"/>
    <property type="match status" value="1"/>
</dbReference>
<evidence type="ECO:0000313" key="6">
    <source>
        <dbReference type="Proteomes" id="UP000436088"/>
    </source>
</evidence>
<dbReference type="AlphaFoldDB" id="A0A6A3AF74"/>
<dbReference type="Proteomes" id="UP000436088">
    <property type="component" value="Unassembled WGS sequence"/>
</dbReference>
<dbReference type="EMBL" id="VEPZ02001001">
    <property type="protein sequence ID" value="KAE8703214.1"/>
    <property type="molecule type" value="Genomic_DNA"/>
</dbReference>
<organism evidence="5 6">
    <name type="scientific">Hibiscus syriacus</name>
    <name type="common">Rose of Sharon</name>
    <dbReference type="NCBI Taxonomy" id="106335"/>
    <lineage>
        <taxon>Eukaryota</taxon>
        <taxon>Viridiplantae</taxon>
        <taxon>Streptophyta</taxon>
        <taxon>Embryophyta</taxon>
        <taxon>Tracheophyta</taxon>
        <taxon>Spermatophyta</taxon>
        <taxon>Magnoliopsida</taxon>
        <taxon>eudicotyledons</taxon>
        <taxon>Gunneridae</taxon>
        <taxon>Pentapetalae</taxon>
        <taxon>rosids</taxon>
        <taxon>malvids</taxon>
        <taxon>Malvales</taxon>
        <taxon>Malvaceae</taxon>
        <taxon>Malvoideae</taxon>
        <taxon>Hibiscus</taxon>
    </lineage>
</organism>
<dbReference type="PANTHER" id="PTHR32444">
    <property type="entry name" value="BULB-TYPE LECTIN DOMAIN-CONTAINING PROTEIN"/>
    <property type="match status" value="1"/>
</dbReference>
<evidence type="ECO:0000259" key="4">
    <source>
        <dbReference type="PROSITE" id="PS50927"/>
    </source>
</evidence>
<dbReference type="InterPro" id="IPR001480">
    <property type="entry name" value="Bulb-type_lectin_dom"/>
</dbReference>
<evidence type="ECO:0000256" key="1">
    <source>
        <dbReference type="ARBA" id="ARBA00022729"/>
    </source>
</evidence>
<sequence>MSNDGSFALGFFSPGTSNNRYLGIWYHNDPMQTVVWVANRINPINDSTGVLKIESSGRIVLVQNITAVWSTDTTACVENPVLQLLDSGMKIGVDLRTGFARRITAWKNWDDPSPGDLTYGVELEGIPQIRKGLKKYSLSGIWIGNGFSGIRYVSLNPIYDYQFVWNEDEVYYIFSLKNKLVLSRVVLNQTESVRQRYTRSPDTQTWMLFSMRPRDYCDNYGRCGSNVNCDNNELPVCQCLTGFRPRWPERWNLSD</sequence>
<feature type="domain" description="Bulb-type lectin" evidence="4">
    <location>
        <begin position="1"/>
        <end position="105"/>
    </location>
</feature>
<dbReference type="InterPro" id="IPR000858">
    <property type="entry name" value="S_locus_glycoprot_dom"/>
</dbReference>
<dbReference type="GO" id="GO:0048544">
    <property type="term" value="P:recognition of pollen"/>
    <property type="evidence" value="ECO:0007669"/>
    <property type="project" value="InterPro"/>
</dbReference>
<dbReference type="SMART" id="SM00108">
    <property type="entry name" value="B_lectin"/>
    <property type="match status" value="1"/>
</dbReference>
<keyword evidence="1" id="KW-0732">Signal</keyword>
<evidence type="ECO:0000256" key="2">
    <source>
        <dbReference type="ARBA" id="ARBA00023157"/>
    </source>
</evidence>
<dbReference type="PANTHER" id="PTHR32444:SF234">
    <property type="entry name" value="RECEPTOR-LIKE SERINE_THREONINE-PROTEIN KINASE"/>
    <property type="match status" value="1"/>
</dbReference>
<dbReference type="Pfam" id="PF01453">
    <property type="entry name" value="B_lectin"/>
    <property type="match status" value="1"/>
</dbReference>
<keyword evidence="6" id="KW-1185">Reference proteome</keyword>
<gene>
    <name evidence="5" type="ORF">F3Y22_tig00110472pilonHSYRG00058</name>
</gene>
<dbReference type="SUPFAM" id="SSF51110">
    <property type="entry name" value="alpha-D-mannose-specific plant lectins"/>
    <property type="match status" value="1"/>
</dbReference>
<evidence type="ECO:0000313" key="5">
    <source>
        <dbReference type="EMBL" id="KAE8703214.1"/>
    </source>
</evidence>
<name>A0A6A3AF74_HIBSY</name>
<dbReference type="Pfam" id="PF00954">
    <property type="entry name" value="S_locus_glycop"/>
    <property type="match status" value="1"/>
</dbReference>
<dbReference type="GO" id="GO:0030246">
    <property type="term" value="F:carbohydrate binding"/>
    <property type="evidence" value="ECO:0007669"/>
    <property type="project" value="UniProtKB-KW"/>
</dbReference>
<reference evidence="5" key="1">
    <citation type="submission" date="2019-09" db="EMBL/GenBank/DDBJ databases">
        <title>Draft genome information of white flower Hibiscus syriacus.</title>
        <authorList>
            <person name="Kim Y.-M."/>
        </authorList>
    </citation>
    <scope>NUCLEOTIDE SEQUENCE [LARGE SCALE GENOMIC DNA]</scope>
    <source>
        <strain evidence="5">YM2019G1</strain>
    </source>
</reference>
<dbReference type="InterPro" id="IPR036426">
    <property type="entry name" value="Bulb-type_lectin_dom_sf"/>
</dbReference>
<dbReference type="Gene3D" id="2.90.10.10">
    <property type="entry name" value="Bulb-type lectin domain"/>
    <property type="match status" value="1"/>
</dbReference>
<keyword evidence="3" id="KW-0325">Glycoprotein</keyword>
<protein>
    <submittedName>
        <fullName evidence="5">S-locus lectin protein kinase family protein</fullName>
    </submittedName>
</protein>
<keyword evidence="5" id="KW-0808">Transferase</keyword>
<dbReference type="GO" id="GO:0016301">
    <property type="term" value="F:kinase activity"/>
    <property type="evidence" value="ECO:0007669"/>
    <property type="project" value="UniProtKB-KW"/>
</dbReference>
<dbReference type="CDD" id="cd00028">
    <property type="entry name" value="B_lectin"/>
    <property type="match status" value="1"/>
</dbReference>